<evidence type="ECO:0000256" key="4">
    <source>
        <dbReference type="ARBA" id="ARBA00022989"/>
    </source>
</evidence>
<evidence type="ECO:0000256" key="2">
    <source>
        <dbReference type="ARBA" id="ARBA00022475"/>
    </source>
</evidence>
<dbReference type="InParanoid" id="A0A6P8H085"/>
<keyword evidence="9" id="KW-0807">Transducer</keyword>
<comment type="subcellular location">
    <subcellularLocation>
        <location evidence="1">Cell membrane</location>
        <topology evidence="1">Multi-pass membrane protein</topology>
    </subcellularLocation>
</comment>
<keyword evidence="2" id="KW-1003">Cell membrane</keyword>
<gene>
    <name evidence="13" type="primary">LOC116286418</name>
</gene>
<dbReference type="SMART" id="SM01381">
    <property type="entry name" value="7TM_GPCR_Srsx"/>
    <property type="match status" value="1"/>
</dbReference>
<keyword evidence="12" id="KW-1185">Reference proteome</keyword>
<dbReference type="GO" id="GO:0005886">
    <property type="term" value="C:plasma membrane"/>
    <property type="evidence" value="ECO:0007669"/>
    <property type="project" value="UniProtKB-SubCell"/>
</dbReference>
<dbReference type="RefSeq" id="XP_031548796.1">
    <property type="nucleotide sequence ID" value="XM_031692936.1"/>
</dbReference>
<evidence type="ECO:0000259" key="11">
    <source>
        <dbReference type="PROSITE" id="PS50262"/>
    </source>
</evidence>
<proteinExistence type="predicted"/>
<evidence type="ECO:0000313" key="13">
    <source>
        <dbReference type="RefSeq" id="XP_031548796.1"/>
    </source>
</evidence>
<feature type="transmembrane region" description="Helical" evidence="10">
    <location>
        <begin position="34"/>
        <end position="61"/>
    </location>
</feature>
<feature type="transmembrane region" description="Helical" evidence="10">
    <location>
        <begin position="238"/>
        <end position="260"/>
    </location>
</feature>
<feature type="transmembrane region" description="Helical" evidence="10">
    <location>
        <begin position="155"/>
        <end position="172"/>
    </location>
</feature>
<accession>A0A6P8H085</accession>
<evidence type="ECO:0000256" key="8">
    <source>
        <dbReference type="ARBA" id="ARBA00023180"/>
    </source>
</evidence>
<evidence type="ECO:0000256" key="9">
    <source>
        <dbReference type="ARBA" id="ARBA00023224"/>
    </source>
</evidence>
<evidence type="ECO:0000256" key="7">
    <source>
        <dbReference type="ARBA" id="ARBA00023170"/>
    </source>
</evidence>
<dbReference type="InterPro" id="IPR000276">
    <property type="entry name" value="GPCR_Rhodpsn"/>
</dbReference>
<dbReference type="PROSITE" id="PS50262">
    <property type="entry name" value="G_PROTEIN_RECEP_F1_2"/>
    <property type="match status" value="1"/>
</dbReference>
<dbReference type="Gene3D" id="1.20.1070.10">
    <property type="entry name" value="Rhodopsin 7-helix transmembrane proteins"/>
    <property type="match status" value="1"/>
</dbReference>
<organism evidence="12 13">
    <name type="scientific">Actinia tenebrosa</name>
    <name type="common">Australian red waratah sea anemone</name>
    <dbReference type="NCBI Taxonomy" id="6105"/>
    <lineage>
        <taxon>Eukaryota</taxon>
        <taxon>Metazoa</taxon>
        <taxon>Cnidaria</taxon>
        <taxon>Anthozoa</taxon>
        <taxon>Hexacorallia</taxon>
        <taxon>Actiniaria</taxon>
        <taxon>Actiniidae</taxon>
        <taxon>Actinia</taxon>
    </lineage>
</organism>
<evidence type="ECO:0000256" key="5">
    <source>
        <dbReference type="ARBA" id="ARBA00023040"/>
    </source>
</evidence>
<dbReference type="PANTHER" id="PTHR24246:SF27">
    <property type="entry name" value="ADENOSINE RECEPTOR, ISOFORM A"/>
    <property type="match status" value="1"/>
</dbReference>
<dbReference type="Proteomes" id="UP000515163">
    <property type="component" value="Unplaced"/>
</dbReference>
<dbReference type="GeneID" id="116286418"/>
<dbReference type="SUPFAM" id="SSF81321">
    <property type="entry name" value="Family A G protein-coupled receptor-like"/>
    <property type="match status" value="1"/>
</dbReference>
<dbReference type="GO" id="GO:0004930">
    <property type="term" value="F:G protein-coupled receptor activity"/>
    <property type="evidence" value="ECO:0007669"/>
    <property type="project" value="UniProtKB-KW"/>
</dbReference>
<dbReference type="AlphaFoldDB" id="A0A6P8H085"/>
<dbReference type="OrthoDB" id="5970623at2759"/>
<feature type="transmembrane region" description="Helical" evidence="10">
    <location>
        <begin position="73"/>
        <end position="94"/>
    </location>
</feature>
<evidence type="ECO:0000256" key="3">
    <source>
        <dbReference type="ARBA" id="ARBA00022692"/>
    </source>
</evidence>
<feature type="transmembrane region" description="Helical" evidence="10">
    <location>
        <begin position="184"/>
        <end position="203"/>
    </location>
</feature>
<dbReference type="CDD" id="cd00637">
    <property type="entry name" value="7tm_classA_rhodopsin-like"/>
    <property type="match status" value="1"/>
</dbReference>
<keyword evidence="5" id="KW-0297">G-protein coupled receptor</keyword>
<keyword evidence="8" id="KW-0325">Glycoprotein</keyword>
<evidence type="ECO:0000313" key="12">
    <source>
        <dbReference type="Proteomes" id="UP000515163"/>
    </source>
</evidence>
<feature type="domain" description="G-protein coupled receptors family 1 profile" evidence="11">
    <location>
        <begin position="52"/>
        <end position="292"/>
    </location>
</feature>
<dbReference type="InterPro" id="IPR017452">
    <property type="entry name" value="GPCR_Rhodpsn_7TM"/>
</dbReference>
<name>A0A6P8H085_ACTTE</name>
<dbReference type="PRINTS" id="PR00237">
    <property type="entry name" value="GPCRRHODOPSN"/>
</dbReference>
<evidence type="ECO:0000256" key="1">
    <source>
        <dbReference type="ARBA" id="ARBA00004651"/>
    </source>
</evidence>
<dbReference type="KEGG" id="aten:116286418"/>
<protein>
    <submittedName>
        <fullName evidence="13">Adrenocorticotropic hormone receptor-like</fullName>
    </submittedName>
</protein>
<dbReference type="Pfam" id="PF00001">
    <property type="entry name" value="7tm_1"/>
    <property type="match status" value="1"/>
</dbReference>
<evidence type="ECO:0000256" key="10">
    <source>
        <dbReference type="SAM" id="Phobius"/>
    </source>
</evidence>
<keyword evidence="3 10" id="KW-0812">Transmembrane</keyword>
<dbReference type="PANTHER" id="PTHR24246">
    <property type="entry name" value="OLFACTORY RECEPTOR AND ADENOSINE RECEPTOR"/>
    <property type="match status" value="1"/>
</dbReference>
<keyword evidence="7" id="KW-0675">Receptor</keyword>
<sequence length="324" mass="37007">MDSVNSSKSQVCPSDFPISFSKVQYQSSTINDSAIFFVILFNVIICPFAITFNTAMLTVIIRDPNLLSLKNTSILFLTVADLLVSTFGQISFIANELGILIHGRLQCSAVFATNLYTELFTIGLSFFTLKVMTLERFLAIFCPYWFHRWATKRRVCFAYALTWVSWTSYITVVKFSPEIPESTYTSVLTGFIFTNLLFTLSVYSKINRLRKQAHVTPNINQHKTAEEIAQRRASRTVVYINAALFISYFPTFLVGILHYSKIVTDDVLIYHVLYPLAQTVSFKSAVVDPIIYAWRTSEIRESLRRLLRKKGLSRNNRSVQSRVG</sequence>
<keyword evidence="4 10" id="KW-1133">Transmembrane helix</keyword>
<evidence type="ECO:0000256" key="6">
    <source>
        <dbReference type="ARBA" id="ARBA00023136"/>
    </source>
</evidence>
<keyword evidence="6 10" id="KW-0472">Membrane</keyword>
<reference evidence="13" key="1">
    <citation type="submission" date="2025-08" db="UniProtKB">
        <authorList>
            <consortium name="RefSeq"/>
        </authorList>
    </citation>
    <scope>IDENTIFICATION</scope>
    <source>
        <tissue evidence="13">Tentacle</tissue>
    </source>
</reference>